<proteinExistence type="predicted"/>
<accession>A0ABX7C408</accession>
<sequence length="96" mass="9386">MKSSLLAITTAFALTLGASSVSFAQDTNTATNAEDCLVQQGAGATPTGESLTTEGDTSQGDAGETDTPAAEGLDVATGDAVACPDIEGGTDDDDAN</sequence>
<organism evidence="3 4">
    <name type="scientific">Devosia rhizoryzae</name>
    <dbReference type="NCBI Taxonomy" id="2774137"/>
    <lineage>
        <taxon>Bacteria</taxon>
        <taxon>Pseudomonadati</taxon>
        <taxon>Pseudomonadota</taxon>
        <taxon>Alphaproteobacteria</taxon>
        <taxon>Hyphomicrobiales</taxon>
        <taxon>Devosiaceae</taxon>
        <taxon>Devosia</taxon>
    </lineage>
</organism>
<feature type="compositionally biased region" description="Polar residues" evidence="1">
    <location>
        <begin position="47"/>
        <end position="60"/>
    </location>
</feature>
<evidence type="ECO:0008006" key="5">
    <source>
        <dbReference type="Google" id="ProtNLM"/>
    </source>
</evidence>
<gene>
    <name evidence="3" type="ORF">JI748_13865</name>
</gene>
<evidence type="ECO:0000256" key="1">
    <source>
        <dbReference type="SAM" id="MobiDB-lite"/>
    </source>
</evidence>
<name>A0ABX7C408_9HYPH</name>
<evidence type="ECO:0000313" key="3">
    <source>
        <dbReference type="EMBL" id="QQR38826.1"/>
    </source>
</evidence>
<protein>
    <recommendedName>
        <fullName evidence="5">Secreted protein</fullName>
    </recommendedName>
</protein>
<evidence type="ECO:0000256" key="2">
    <source>
        <dbReference type="SAM" id="SignalP"/>
    </source>
</evidence>
<dbReference type="RefSeq" id="WP_201631802.1">
    <property type="nucleotide sequence ID" value="NZ_CP068046.1"/>
</dbReference>
<feature type="region of interest" description="Disordered" evidence="1">
    <location>
        <begin position="38"/>
        <end position="96"/>
    </location>
</feature>
<dbReference type="Proteomes" id="UP000595857">
    <property type="component" value="Chromosome"/>
</dbReference>
<dbReference type="EMBL" id="CP068046">
    <property type="protein sequence ID" value="QQR38826.1"/>
    <property type="molecule type" value="Genomic_DNA"/>
</dbReference>
<reference evidence="3 4" key="1">
    <citation type="submission" date="2021-01" db="EMBL/GenBank/DDBJ databases">
        <title>Genome seq and assembly of Devosia sp. LEGU1.</title>
        <authorList>
            <person name="Chhetri G."/>
        </authorList>
    </citation>
    <scope>NUCLEOTIDE SEQUENCE [LARGE SCALE GENOMIC DNA]</scope>
    <source>
        <strain evidence="3 4">LEGU1</strain>
    </source>
</reference>
<keyword evidence="4" id="KW-1185">Reference proteome</keyword>
<feature type="signal peptide" evidence="2">
    <location>
        <begin position="1"/>
        <end position="24"/>
    </location>
</feature>
<evidence type="ECO:0000313" key="4">
    <source>
        <dbReference type="Proteomes" id="UP000595857"/>
    </source>
</evidence>
<feature type="chain" id="PRO_5046523283" description="Secreted protein" evidence="2">
    <location>
        <begin position="25"/>
        <end position="96"/>
    </location>
</feature>
<keyword evidence="2" id="KW-0732">Signal</keyword>